<evidence type="ECO:0000313" key="2">
    <source>
        <dbReference type="EMBL" id="JAD42125.1"/>
    </source>
</evidence>
<protein>
    <submittedName>
        <fullName evidence="2">Uncharacterized protein</fullName>
    </submittedName>
</protein>
<dbReference type="EMBL" id="GBRH01255770">
    <property type="protein sequence ID" value="JAD42125.1"/>
    <property type="molecule type" value="Transcribed_RNA"/>
</dbReference>
<reference evidence="2" key="2">
    <citation type="journal article" date="2015" name="Data Brief">
        <title>Shoot transcriptome of the giant reed, Arundo donax.</title>
        <authorList>
            <person name="Barrero R.A."/>
            <person name="Guerrero F.D."/>
            <person name="Moolhuijzen P."/>
            <person name="Goolsby J.A."/>
            <person name="Tidwell J."/>
            <person name="Bellgard S.E."/>
            <person name="Bellgard M.I."/>
        </authorList>
    </citation>
    <scope>NUCLEOTIDE SEQUENCE</scope>
    <source>
        <tissue evidence="2">Shoot tissue taken approximately 20 cm above the soil surface</tissue>
    </source>
</reference>
<name>A0A0A8ZZH2_ARUDO</name>
<proteinExistence type="predicted"/>
<dbReference type="AlphaFoldDB" id="A0A0A8ZZH2"/>
<sequence length="21" mass="2373">MMIRHEPNSPFSSRPKRSAGS</sequence>
<accession>A0A0A8ZZH2</accession>
<reference evidence="2" key="1">
    <citation type="submission" date="2014-09" db="EMBL/GenBank/DDBJ databases">
        <authorList>
            <person name="Magalhaes I.L.F."/>
            <person name="Oliveira U."/>
            <person name="Santos F.R."/>
            <person name="Vidigal T.H.D.A."/>
            <person name="Brescovit A.D."/>
            <person name="Santos A.J."/>
        </authorList>
    </citation>
    <scope>NUCLEOTIDE SEQUENCE</scope>
    <source>
        <tissue evidence="2">Shoot tissue taken approximately 20 cm above the soil surface</tissue>
    </source>
</reference>
<evidence type="ECO:0000256" key="1">
    <source>
        <dbReference type="SAM" id="MobiDB-lite"/>
    </source>
</evidence>
<organism evidence="2">
    <name type="scientific">Arundo donax</name>
    <name type="common">Giant reed</name>
    <name type="synonym">Donax arundinaceus</name>
    <dbReference type="NCBI Taxonomy" id="35708"/>
    <lineage>
        <taxon>Eukaryota</taxon>
        <taxon>Viridiplantae</taxon>
        <taxon>Streptophyta</taxon>
        <taxon>Embryophyta</taxon>
        <taxon>Tracheophyta</taxon>
        <taxon>Spermatophyta</taxon>
        <taxon>Magnoliopsida</taxon>
        <taxon>Liliopsida</taxon>
        <taxon>Poales</taxon>
        <taxon>Poaceae</taxon>
        <taxon>PACMAD clade</taxon>
        <taxon>Arundinoideae</taxon>
        <taxon>Arundineae</taxon>
        <taxon>Arundo</taxon>
    </lineage>
</organism>
<feature type="region of interest" description="Disordered" evidence="1">
    <location>
        <begin position="1"/>
        <end position="21"/>
    </location>
</feature>